<feature type="coiled-coil region" evidence="1">
    <location>
        <begin position="358"/>
        <end position="392"/>
    </location>
</feature>
<gene>
    <name evidence="2" type="ORF">CQW23_23655</name>
</gene>
<protein>
    <recommendedName>
        <fullName evidence="4">Retrotransposon gag domain-containing protein</fullName>
    </recommendedName>
</protein>
<evidence type="ECO:0000256" key="1">
    <source>
        <dbReference type="SAM" id="Coils"/>
    </source>
</evidence>
<evidence type="ECO:0008006" key="4">
    <source>
        <dbReference type="Google" id="ProtNLM"/>
    </source>
</evidence>
<evidence type="ECO:0000313" key="2">
    <source>
        <dbReference type="EMBL" id="PHT35955.1"/>
    </source>
</evidence>
<dbReference type="Proteomes" id="UP000224567">
    <property type="component" value="Unassembled WGS sequence"/>
</dbReference>
<name>A0A2G2VSK9_CAPBA</name>
<dbReference type="PANTHER" id="PTHR33223:SF11">
    <property type="entry name" value="ELEMENT PROTEIN, PUTATIVE-RELATED"/>
    <property type="match status" value="1"/>
</dbReference>
<dbReference type="AlphaFoldDB" id="A0A2G2VSK9"/>
<dbReference type="EMBL" id="MLFT02000010">
    <property type="protein sequence ID" value="PHT35955.1"/>
    <property type="molecule type" value="Genomic_DNA"/>
</dbReference>
<comment type="caution">
    <text evidence="2">The sequence shown here is derived from an EMBL/GenBank/DDBJ whole genome shotgun (WGS) entry which is preliminary data.</text>
</comment>
<reference evidence="2 3" key="1">
    <citation type="journal article" date="2017" name="Genome Biol.">
        <title>New reference genome sequences of hot pepper reveal the massive evolution of plant disease-resistance genes by retroduplication.</title>
        <authorList>
            <person name="Kim S."/>
            <person name="Park J."/>
            <person name="Yeom S.I."/>
            <person name="Kim Y.M."/>
            <person name="Seo E."/>
            <person name="Kim K.T."/>
            <person name="Kim M.S."/>
            <person name="Lee J.M."/>
            <person name="Cheong K."/>
            <person name="Shin H.S."/>
            <person name="Kim S.B."/>
            <person name="Han K."/>
            <person name="Lee J."/>
            <person name="Park M."/>
            <person name="Lee H.A."/>
            <person name="Lee H.Y."/>
            <person name="Lee Y."/>
            <person name="Oh S."/>
            <person name="Lee J.H."/>
            <person name="Choi E."/>
            <person name="Choi E."/>
            <person name="Lee S.E."/>
            <person name="Jeon J."/>
            <person name="Kim H."/>
            <person name="Choi G."/>
            <person name="Song H."/>
            <person name="Lee J."/>
            <person name="Lee S.C."/>
            <person name="Kwon J.K."/>
            <person name="Lee H.Y."/>
            <person name="Koo N."/>
            <person name="Hong Y."/>
            <person name="Kim R.W."/>
            <person name="Kang W.H."/>
            <person name="Huh J.H."/>
            <person name="Kang B.C."/>
            <person name="Yang T.J."/>
            <person name="Lee Y.H."/>
            <person name="Bennetzen J.L."/>
            <person name="Choi D."/>
        </authorList>
    </citation>
    <scope>NUCLEOTIDE SEQUENCE [LARGE SCALE GENOMIC DNA]</scope>
    <source>
        <strain evidence="3">cv. PBC81</strain>
    </source>
</reference>
<dbReference type="PANTHER" id="PTHR33223">
    <property type="entry name" value="CCHC-TYPE DOMAIN-CONTAINING PROTEIN"/>
    <property type="match status" value="1"/>
</dbReference>
<keyword evidence="3" id="KW-1185">Reference proteome</keyword>
<accession>A0A2G2VSK9</accession>
<proteinExistence type="predicted"/>
<reference evidence="3" key="2">
    <citation type="journal article" date="2017" name="J. Anim. Genet.">
        <title>Multiple reference genome sequences of hot pepper reveal the massive evolution of plant disease resistance genes by retroduplication.</title>
        <authorList>
            <person name="Kim S."/>
            <person name="Park J."/>
            <person name="Yeom S.-I."/>
            <person name="Kim Y.-M."/>
            <person name="Seo E."/>
            <person name="Kim K.-T."/>
            <person name="Kim M.-S."/>
            <person name="Lee J.M."/>
            <person name="Cheong K."/>
            <person name="Shin H.-S."/>
            <person name="Kim S.-B."/>
            <person name="Han K."/>
            <person name="Lee J."/>
            <person name="Park M."/>
            <person name="Lee H.-A."/>
            <person name="Lee H.-Y."/>
            <person name="Lee Y."/>
            <person name="Oh S."/>
            <person name="Lee J.H."/>
            <person name="Choi E."/>
            <person name="Choi E."/>
            <person name="Lee S.E."/>
            <person name="Jeon J."/>
            <person name="Kim H."/>
            <person name="Choi G."/>
            <person name="Song H."/>
            <person name="Lee J."/>
            <person name="Lee S.-C."/>
            <person name="Kwon J.-K."/>
            <person name="Lee H.-Y."/>
            <person name="Koo N."/>
            <person name="Hong Y."/>
            <person name="Kim R.W."/>
            <person name="Kang W.-H."/>
            <person name="Huh J.H."/>
            <person name="Kang B.-C."/>
            <person name="Yang T.-J."/>
            <person name="Lee Y.-H."/>
            <person name="Bennetzen J.L."/>
            <person name="Choi D."/>
        </authorList>
    </citation>
    <scope>NUCLEOTIDE SEQUENCE [LARGE SCALE GENOMIC DNA]</scope>
    <source>
        <strain evidence="3">cv. PBC81</strain>
    </source>
</reference>
<organism evidence="2 3">
    <name type="scientific">Capsicum baccatum</name>
    <name type="common">Peruvian pepper</name>
    <dbReference type="NCBI Taxonomy" id="33114"/>
    <lineage>
        <taxon>Eukaryota</taxon>
        <taxon>Viridiplantae</taxon>
        <taxon>Streptophyta</taxon>
        <taxon>Embryophyta</taxon>
        <taxon>Tracheophyta</taxon>
        <taxon>Spermatophyta</taxon>
        <taxon>Magnoliopsida</taxon>
        <taxon>eudicotyledons</taxon>
        <taxon>Gunneridae</taxon>
        <taxon>Pentapetalae</taxon>
        <taxon>asterids</taxon>
        <taxon>lamiids</taxon>
        <taxon>Solanales</taxon>
        <taxon>Solanaceae</taxon>
        <taxon>Solanoideae</taxon>
        <taxon>Capsiceae</taxon>
        <taxon>Capsicum</taxon>
    </lineage>
</organism>
<evidence type="ECO:0000313" key="3">
    <source>
        <dbReference type="Proteomes" id="UP000224567"/>
    </source>
</evidence>
<keyword evidence="1" id="KW-0175">Coiled coil</keyword>
<dbReference type="OrthoDB" id="1305535at2759"/>
<sequence>MTSTRSQGNTLIPLDIELEWTLWHIRKEEEHEHRVQNDPNIFNPKLPHGINDEDFSILWIFGQQRKLHVRRKASFGSLRTKCDAWKTCPKRNQFCSVHAKYSKFWSAIITHKSVPQLISRMDAQRDIERRVAQQEKARLAALKAAQVHQQNIDNLGRATNPNDEDLGDDELLNPRCTDEVPFDDDDDNLDGAGATEAIIPLPLAPGAKFNITSTMIHLLQLKGLFGGLAGDDPNMHLINFISTCKAFNNPGVGQNAIRLRLFPFSLFRKTTLWLNGLTPDSITNWRQLKDAFLERFFSPSKKAHWKNKTDRSGLYIPPGNLEAVASGSGKISMEDMMAKLLKGVEATNTGVTKVVNDLSSMKQLVDSHSTAIKQLEQQLSQLSAAFNQKKAGTLPSNTV</sequence>